<keyword evidence="3" id="KW-0805">Transcription regulation</keyword>
<keyword evidence="6" id="KW-0804">Transcription</keyword>
<protein>
    <submittedName>
        <fullName evidence="8">LysR family transcriptional regulator</fullName>
    </submittedName>
</protein>
<dbReference type="Pfam" id="PF03466">
    <property type="entry name" value="LysR_substrate"/>
    <property type="match status" value="1"/>
</dbReference>
<dbReference type="SUPFAM" id="SSF53850">
    <property type="entry name" value="Periplasmic binding protein-like II"/>
    <property type="match status" value="1"/>
</dbReference>
<dbReference type="InterPro" id="IPR000847">
    <property type="entry name" value="LysR_HTH_N"/>
</dbReference>
<dbReference type="GO" id="GO:2000142">
    <property type="term" value="P:regulation of DNA-templated transcription initiation"/>
    <property type="evidence" value="ECO:0007669"/>
    <property type="project" value="TreeGrafter"/>
</dbReference>
<dbReference type="PRINTS" id="PR00039">
    <property type="entry name" value="HTHLYSR"/>
</dbReference>
<dbReference type="STRING" id="943830.A4A58_15065"/>
<dbReference type="GO" id="GO:0003700">
    <property type="term" value="F:DNA-binding transcription factor activity"/>
    <property type="evidence" value="ECO:0007669"/>
    <property type="project" value="InterPro"/>
</dbReference>
<feature type="domain" description="HTH lysR-type" evidence="7">
    <location>
        <begin position="1"/>
        <end position="58"/>
    </location>
</feature>
<dbReference type="Pfam" id="PF00126">
    <property type="entry name" value="HTH_1"/>
    <property type="match status" value="1"/>
</dbReference>
<sequence length="326" mass="35751">MDLRQLRYFAQIVESGSLSKASRCLFVAQPALSQQLAKLEDEVGKPLLNRSARGVTPTDNGLALYHHARFMLRQLDQALSIARQEAGEVRGMVSLGLPSTTLVALGLPLMRRIHEKYPGVLLNVVEGMSGHIAQMMRLGQLDLAILFTNDVSSKLDATALLDEELFVLLPRDNTLVPADQTSITVADVAKLPLILPTSTHGLRRRVVAELERRDLTPHVVAEIDSLTLLMNCVYDGMGVTIKPMSALQHEGERGRNWRALRISDANLARRNYIYSIGKSLMSPAASAVAIELRDTAQMLVTSGTWQGVSLVEPKQESQSVLQVAAE</sequence>
<evidence type="ECO:0000256" key="3">
    <source>
        <dbReference type="ARBA" id="ARBA00023015"/>
    </source>
</evidence>
<dbReference type="Gene3D" id="3.40.190.290">
    <property type="match status" value="1"/>
</dbReference>
<gene>
    <name evidence="8" type="ORF">A4A58_15065</name>
</gene>
<evidence type="ECO:0000256" key="6">
    <source>
        <dbReference type="ARBA" id="ARBA00023163"/>
    </source>
</evidence>
<dbReference type="AlphaFoldDB" id="A0A163XMC1"/>
<accession>A0A163XMC1</accession>
<dbReference type="FunFam" id="1.10.10.10:FF:000001">
    <property type="entry name" value="LysR family transcriptional regulator"/>
    <property type="match status" value="1"/>
</dbReference>
<keyword evidence="5" id="KW-0010">Activator</keyword>
<dbReference type="Proteomes" id="UP000076574">
    <property type="component" value="Unassembled WGS sequence"/>
</dbReference>
<name>A0A163XMC1_9BRAD</name>
<evidence type="ECO:0000259" key="7">
    <source>
        <dbReference type="PROSITE" id="PS50931"/>
    </source>
</evidence>
<reference evidence="8 9" key="1">
    <citation type="submission" date="2016-03" db="EMBL/GenBank/DDBJ databases">
        <title>Microsymbionts genomes from the relict species Vavilovia formosa (Stev.) Fed.</title>
        <authorList>
            <person name="Kopat V."/>
            <person name="Chirak E."/>
            <person name="Kimeklis A."/>
            <person name="Andronov E."/>
        </authorList>
    </citation>
    <scope>NUCLEOTIDE SEQUENCE [LARGE SCALE GENOMIC DNA]</scope>
    <source>
        <strain evidence="8 9">Vaf07</strain>
    </source>
</reference>
<dbReference type="InterPro" id="IPR036390">
    <property type="entry name" value="WH_DNA-bd_sf"/>
</dbReference>
<dbReference type="PANTHER" id="PTHR30293">
    <property type="entry name" value="TRANSCRIPTIONAL REGULATORY PROTEIN NAC-RELATED"/>
    <property type="match status" value="1"/>
</dbReference>
<evidence type="ECO:0000256" key="4">
    <source>
        <dbReference type="ARBA" id="ARBA00023125"/>
    </source>
</evidence>
<keyword evidence="4" id="KW-0238">DNA-binding</keyword>
<dbReference type="GO" id="GO:0003677">
    <property type="term" value="F:DNA binding"/>
    <property type="evidence" value="ECO:0007669"/>
    <property type="project" value="UniProtKB-KW"/>
</dbReference>
<organism evidence="8 9">
    <name type="scientific">Tardiphaga robiniae</name>
    <dbReference type="NCBI Taxonomy" id="943830"/>
    <lineage>
        <taxon>Bacteria</taxon>
        <taxon>Pseudomonadati</taxon>
        <taxon>Pseudomonadota</taxon>
        <taxon>Alphaproteobacteria</taxon>
        <taxon>Hyphomicrobiales</taxon>
        <taxon>Nitrobacteraceae</taxon>
        <taxon>Tardiphaga</taxon>
    </lineage>
</organism>
<evidence type="ECO:0000313" key="9">
    <source>
        <dbReference type="Proteomes" id="UP000076574"/>
    </source>
</evidence>
<evidence type="ECO:0000313" key="8">
    <source>
        <dbReference type="EMBL" id="KZD21105.1"/>
    </source>
</evidence>
<comment type="similarity">
    <text evidence="2">Belongs to the LysR transcriptional regulatory family.</text>
</comment>
<dbReference type="OrthoDB" id="8479357at2"/>
<dbReference type="SUPFAM" id="SSF46785">
    <property type="entry name" value="Winged helix' DNA-binding domain"/>
    <property type="match status" value="1"/>
</dbReference>
<dbReference type="EMBL" id="LVYV01000053">
    <property type="protein sequence ID" value="KZD21105.1"/>
    <property type="molecule type" value="Genomic_DNA"/>
</dbReference>
<evidence type="ECO:0000256" key="2">
    <source>
        <dbReference type="ARBA" id="ARBA00009437"/>
    </source>
</evidence>
<dbReference type="PANTHER" id="PTHR30293:SF0">
    <property type="entry name" value="NITROGEN ASSIMILATION REGULATORY PROTEIN NAC"/>
    <property type="match status" value="1"/>
</dbReference>
<dbReference type="RefSeq" id="WP_068737072.1">
    <property type="nucleotide sequence ID" value="NZ_LVYV01000053.1"/>
</dbReference>
<keyword evidence="9" id="KW-1185">Reference proteome</keyword>
<dbReference type="InterPro" id="IPR036388">
    <property type="entry name" value="WH-like_DNA-bd_sf"/>
</dbReference>
<evidence type="ECO:0000256" key="5">
    <source>
        <dbReference type="ARBA" id="ARBA00023159"/>
    </source>
</evidence>
<proteinExistence type="inferred from homology"/>
<dbReference type="InterPro" id="IPR005119">
    <property type="entry name" value="LysR_subst-bd"/>
</dbReference>
<comment type="function">
    <text evidence="1">NodD regulates the expression of the nodABCFE genes which encode other nodulation proteins. NodD is also a negative regulator of its own expression. Binds flavonoids as inducers.</text>
</comment>
<evidence type="ECO:0000256" key="1">
    <source>
        <dbReference type="ARBA" id="ARBA00003502"/>
    </source>
</evidence>
<dbReference type="PROSITE" id="PS50931">
    <property type="entry name" value="HTH_LYSR"/>
    <property type="match status" value="1"/>
</dbReference>
<comment type="caution">
    <text evidence="8">The sequence shown here is derived from an EMBL/GenBank/DDBJ whole genome shotgun (WGS) entry which is preliminary data.</text>
</comment>
<dbReference type="Gene3D" id="1.10.10.10">
    <property type="entry name" value="Winged helix-like DNA-binding domain superfamily/Winged helix DNA-binding domain"/>
    <property type="match status" value="1"/>
</dbReference>